<dbReference type="FunFam" id="3.40.50.300:FF:000224">
    <property type="entry name" value="Energy-coupling factor transporter ATP-binding protein EcfA"/>
    <property type="match status" value="1"/>
</dbReference>
<evidence type="ECO:0000256" key="8">
    <source>
        <dbReference type="ARBA" id="ARBA00023136"/>
    </source>
</evidence>
<dbReference type="RefSeq" id="WP_068319886.1">
    <property type="nucleotide sequence ID" value="NZ_CP010835.1"/>
</dbReference>
<dbReference type="PROSITE" id="PS00211">
    <property type="entry name" value="ABC_TRANSPORTER_1"/>
    <property type="match status" value="1"/>
</dbReference>
<dbReference type="GO" id="GO:0005524">
    <property type="term" value="F:ATP binding"/>
    <property type="evidence" value="ECO:0007669"/>
    <property type="project" value="UniProtKB-KW"/>
</dbReference>
<evidence type="ECO:0000256" key="1">
    <source>
        <dbReference type="ARBA" id="ARBA00004236"/>
    </source>
</evidence>
<dbReference type="PROSITE" id="PS50893">
    <property type="entry name" value="ABC_TRANSPORTER_2"/>
    <property type="match status" value="1"/>
</dbReference>
<dbReference type="Gene3D" id="3.40.50.300">
    <property type="entry name" value="P-loop containing nucleotide triphosphate hydrolases"/>
    <property type="match status" value="1"/>
</dbReference>
<dbReference type="InterPro" id="IPR017871">
    <property type="entry name" value="ABC_transporter-like_CS"/>
</dbReference>
<dbReference type="EMBL" id="CP010835">
    <property type="protein sequence ID" value="AMM53067.1"/>
    <property type="molecule type" value="Genomic_DNA"/>
</dbReference>
<comment type="similarity">
    <text evidence="2">Belongs to the ABC transporter superfamily.</text>
</comment>
<gene>
    <name evidence="12" type="ORF">P8X34_04710</name>
    <name evidence="11" type="ORF">TQ32_00105</name>
</gene>
<keyword evidence="4" id="KW-1003">Cell membrane</keyword>
<dbReference type="CDD" id="cd03225">
    <property type="entry name" value="ABC_cobalt_CbiO_domain1"/>
    <property type="match status" value="1"/>
</dbReference>
<dbReference type="OrthoDB" id="35850at2157"/>
<evidence type="ECO:0000313" key="14">
    <source>
        <dbReference type="Proteomes" id="UP001571980"/>
    </source>
</evidence>
<keyword evidence="3" id="KW-0813">Transport</keyword>
<organism evidence="11 13">
    <name type="scientific">Pyrococcus kukulkanii</name>
    <dbReference type="NCBI Taxonomy" id="1609559"/>
    <lineage>
        <taxon>Archaea</taxon>
        <taxon>Methanobacteriati</taxon>
        <taxon>Methanobacteriota</taxon>
        <taxon>Thermococci</taxon>
        <taxon>Thermococcales</taxon>
        <taxon>Thermococcaceae</taxon>
        <taxon>Pyrococcus</taxon>
    </lineage>
</organism>
<sequence>MIKFFDVWFWYKEGKPVLKSVSFEFSGGVLGIVGPNGSGKTTLTKMMNGLLKPKKGKVIVEGIDVKEKTVAEMSRVVGYVFQNPEGMFFEETVFKEVAFGPRNLGVSGKELEERVRWALKAVGLEGFEERNPFELSGGEKQRLAIACILAMKPKIIVLDEPTTGLDYRGIKSLEKVLLNLKREGHSIVLVTHDMEFLLRLADTVLLLDKGEIKFYGSVREFFNLDLRQYSLEVPEVLKIAKDVGIDFVRSEEELIRVVLG</sequence>
<evidence type="ECO:0000313" key="11">
    <source>
        <dbReference type="EMBL" id="AMM53067.1"/>
    </source>
</evidence>
<reference evidence="11 13" key="2">
    <citation type="journal article" date="2016" name="Int. J. Syst. Evol. Microbiol.">
        <title>Pyrococcus kukulkanii sp. nov., a hyperthermophilic, piezophilic archaeon isolated from a deep-sea hydrothermal vent.</title>
        <authorList>
            <person name="Callac N."/>
            <person name="Oger P."/>
            <person name="Lesongeur F."/>
            <person name="Rattray J.E."/>
            <person name="Vannier P."/>
            <person name="Michoud G."/>
            <person name="Beauverger M."/>
            <person name="Gayet N."/>
            <person name="Rouxel O."/>
            <person name="Jebbar M."/>
            <person name="Godfroy A."/>
        </authorList>
    </citation>
    <scope>NUCLEOTIDE SEQUENCE [LARGE SCALE GENOMIC DNA]</scope>
    <source>
        <strain evidence="11 13">NCB100</strain>
    </source>
</reference>
<dbReference type="Pfam" id="PF00005">
    <property type="entry name" value="ABC_tran"/>
    <property type="match status" value="1"/>
</dbReference>
<comment type="subcellular location">
    <subcellularLocation>
        <location evidence="1">Cell membrane</location>
    </subcellularLocation>
</comment>
<keyword evidence="8" id="KW-0472">Membrane</keyword>
<evidence type="ECO:0000256" key="4">
    <source>
        <dbReference type="ARBA" id="ARBA00022475"/>
    </source>
</evidence>
<dbReference type="SUPFAM" id="SSF52540">
    <property type="entry name" value="P-loop containing nucleoside triphosphate hydrolases"/>
    <property type="match status" value="1"/>
</dbReference>
<dbReference type="InterPro" id="IPR003439">
    <property type="entry name" value="ABC_transporter-like_ATP-bd"/>
</dbReference>
<dbReference type="InterPro" id="IPR027417">
    <property type="entry name" value="P-loop_NTPase"/>
</dbReference>
<dbReference type="InterPro" id="IPR003593">
    <property type="entry name" value="AAA+_ATPase"/>
</dbReference>
<keyword evidence="5" id="KW-0547">Nucleotide-binding</keyword>
<dbReference type="Proteomes" id="UP001571980">
    <property type="component" value="Unassembled WGS sequence"/>
</dbReference>
<keyword evidence="14" id="KW-1185">Reference proteome</keyword>
<dbReference type="PANTHER" id="PTHR43553:SF25">
    <property type="entry name" value="ABC-TYPE COBALT TRANSPORT SYSTEM, ATPASE COMPONENT"/>
    <property type="match status" value="1"/>
</dbReference>
<evidence type="ECO:0000256" key="7">
    <source>
        <dbReference type="ARBA" id="ARBA00022967"/>
    </source>
</evidence>
<comment type="function">
    <text evidence="9">Probably part of an ABC transporter complex. Responsible for energy coupling to the transport system.</text>
</comment>
<keyword evidence="7" id="KW-1278">Translocase</keyword>
<dbReference type="STRING" id="1609559.TQ32_00105"/>
<dbReference type="InterPro" id="IPR015856">
    <property type="entry name" value="ABC_transpr_CbiO/EcfA_su"/>
</dbReference>
<reference evidence="13" key="1">
    <citation type="submission" date="2015-02" db="EMBL/GenBank/DDBJ databases">
        <title>Pyrococcus kukulkanii sp. nov., a novel hyperthermophilic archaeon isolated from a deep-sea hydrothermal vent at the Guaymas Basin.</title>
        <authorList>
            <person name="Oger P.M."/>
            <person name="Callac N."/>
            <person name="Jebbar M."/>
            <person name="Godfroy A."/>
        </authorList>
    </citation>
    <scope>NUCLEOTIDE SEQUENCE [LARGE SCALE GENOMIC DNA]</scope>
    <source>
        <strain evidence="13">NCB100</strain>
    </source>
</reference>
<dbReference type="PATRIC" id="fig|1609559.3.peg.22"/>
<protein>
    <submittedName>
        <fullName evidence="11">ABC transporter ATP-binding protein</fullName>
    </submittedName>
</protein>
<dbReference type="GeneID" id="28490184"/>
<dbReference type="KEGG" id="pyc:TQ32_00105"/>
<evidence type="ECO:0000313" key="12">
    <source>
        <dbReference type="EMBL" id="MFA4804041.1"/>
    </source>
</evidence>
<dbReference type="InterPro" id="IPR050095">
    <property type="entry name" value="ECF_ABC_transporter_ATP-bd"/>
</dbReference>
<dbReference type="PANTHER" id="PTHR43553">
    <property type="entry name" value="HEAVY METAL TRANSPORTER"/>
    <property type="match status" value="1"/>
</dbReference>
<evidence type="ECO:0000259" key="10">
    <source>
        <dbReference type="PROSITE" id="PS50893"/>
    </source>
</evidence>
<proteinExistence type="inferred from homology"/>
<evidence type="ECO:0000256" key="6">
    <source>
        <dbReference type="ARBA" id="ARBA00022840"/>
    </source>
</evidence>
<reference evidence="12 14" key="3">
    <citation type="submission" date="2023-03" db="EMBL/GenBank/DDBJ databases">
        <title>Speciation in Pyrococcus: adaptation to high temperature as a mechanism.</title>
        <authorList>
            <person name="Gu J."/>
        </authorList>
    </citation>
    <scope>NUCLEOTIDE SEQUENCE [LARGE SCALE GENOMIC DNA]</scope>
    <source>
        <strain evidence="12 14">LMOA34</strain>
    </source>
</reference>
<dbReference type="GO" id="GO:0016887">
    <property type="term" value="F:ATP hydrolysis activity"/>
    <property type="evidence" value="ECO:0007669"/>
    <property type="project" value="InterPro"/>
</dbReference>
<evidence type="ECO:0000256" key="5">
    <source>
        <dbReference type="ARBA" id="ARBA00022741"/>
    </source>
</evidence>
<dbReference type="AlphaFoldDB" id="A0A127B798"/>
<evidence type="ECO:0000256" key="3">
    <source>
        <dbReference type="ARBA" id="ARBA00022448"/>
    </source>
</evidence>
<dbReference type="GO" id="GO:0043190">
    <property type="term" value="C:ATP-binding cassette (ABC) transporter complex"/>
    <property type="evidence" value="ECO:0007669"/>
    <property type="project" value="TreeGrafter"/>
</dbReference>
<evidence type="ECO:0000256" key="9">
    <source>
        <dbReference type="ARBA" id="ARBA00025157"/>
    </source>
</evidence>
<feature type="domain" description="ABC transporter" evidence="10">
    <location>
        <begin position="2"/>
        <end position="234"/>
    </location>
</feature>
<name>A0A127B798_9EURY</name>
<evidence type="ECO:0000313" key="13">
    <source>
        <dbReference type="Proteomes" id="UP000070587"/>
    </source>
</evidence>
<evidence type="ECO:0000256" key="2">
    <source>
        <dbReference type="ARBA" id="ARBA00005417"/>
    </source>
</evidence>
<dbReference type="SMART" id="SM00382">
    <property type="entry name" value="AAA"/>
    <property type="match status" value="1"/>
</dbReference>
<dbReference type="EMBL" id="JARRIG010000002">
    <property type="protein sequence ID" value="MFA4804041.1"/>
    <property type="molecule type" value="Genomic_DNA"/>
</dbReference>
<dbReference type="GO" id="GO:0042626">
    <property type="term" value="F:ATPase-coupled transmembrane transporter activity"/>
    <property type="evidence" value="ECO:0007669"/>
    <property type="project" value="TreeGrafter"/>
</dbReference>
<dbReference type="Proteomes" id="UP000070587">
    <property type="component" value="Chromosome"/>
</dbReference>
<keyword evidence="6 11" id="KW-0067">ATP-binding</keyword>
<accession>A0A127B798</accession>